<evidence type="ECO:0000313" key="2">
    <source>
        <dbReference type="EMBL" id="EFN76244.1"/>
    </source>
</evidence>
<feature type="compositionally biased region" description="Basic and acidic residues" evidence="1">
    <location>
        <begin position="104"/>
        <end position="117"/>
    </location>
</feature>
<evidence type="ECO:0000256" key="1">
    <source>
        <dbReference type="SAM" id="MobiDB-lite"/>
    </source>
</evidence>
<organism evidence="3">
    <name type="scientific">Harpegnathos saltator</name>
    <name type="common">Jerdon's jumping ant</name>
    <dbReference type="NCBI Taxonomy" id="610380"/>
    <lineage>
        <taxon>Eukaryota</taxon>
        <taxon>Metazoa</taxon>
        <taxon>Ecdysozoa</taxon>
        <taxon>Arthropoda</taxon>
        <taxon>Hexapoda</taxon>
        <taxon>Insecta</taxon>
        <taxon>Pterygota</taxon>
        <taxon>Neoptera</taxon>
        <taxon>Endopterygota</taxon>
        <taxon>Hymenoptera</taxon>
        <taxon>Apocrita</taxon>
        <taxon>Aculeata</taxon>
        <taxon>Formicoidea</taxon>
        <taxon>Formicidae</taxon>
        <taxon>Ponerinae</taxon>
        <taxon>Ponerini</taxon>
        <taxon>Harpegnathos</taxon>
    </lineage>
</organism>
<dbReference type="AlphaFoldDB" id="E2C745"/>
<dbReference type="Proteomes" id="UP000008237">
    <property type="component" value="Unassembled WGS sequence"/>
</dbReference>
<feature type="region of interest" description="Disordered" evidence="1">
    <location>
        <begin position="18"/>
        <end position="37"/>
    </location>
</feature>
<proteinExistence type="predicted"/>
<dbReference type="InParanoid" id="E2C745"/>
<name>E2C745_HARSA</name>
<feature type="compositionally biased region" description="Basic and acidic residues" evidence="1">
    <location>
        <begin position="23"/>
        <end position="32"/>
    </location>
</feature>
<sequence length="154" mass="16876">MIIPLRHLHLSSSAANNSLVRASSDRKTRDCEASEGNTSLCPTRGWAKVQKTRIYLSLARLALPDSQALPRKRHPGQGIPGWAQSPAPKSYPTVVQGTSGDVGRLGDEDRGDGTGERRGVLFSLCSSRSIKRFSLSSRPAKRPRVEDLLRFLNL</sequence>
<accession>E2C745</accession>
<keyword evidence="3" id="KW-1185">Reference proteome</keyword>
<dbReference type="EMBL" id="GL453303">
    <property type="protein sequence ID" value="EFN76244.1"/>
    <property type="molecule type" value="Genomic_DNA"/>
</dbReference>
<protein>
    <submittedName>
        <fullName evidence="2">Uncharacterized protein</fullName>
    </submittedName>
</protein>
<feature type="region of interest" description="Disordered" evidence="1">
    <location>
        <begin position="67"/>
        <end position="117"/>
    </location>
</feature>
<reference evidence="2 3" key="1">
    <citation type="journal article" date="2010" name="Science">
        <title>Genomic comparison of the ants Camponotus floridanus and Harpegnathos saltator.</title>
        <authorList>
            <person name="Bonasio R."/>
            <person name="Zhang G."/>
            <person name="Ye C."/>
            <person name="Mutti N.S."/>
            <person name="Fang X."/>
            <person name="Qin N."/>
            <person name="Donahue G."/>
            <person name="Yang P."/>
            <person name="Li Q."/>
            <person name="Li C."/>
            <person name="Zhang P."/>
            <person name="Huang Z."/>
            <person name="Berger S.L."/>
            <person name="Reinberg D."/>
            <person name="Wang J."/>
            <person name="Liebig J."/>
        </authorList>
    </citation>
    <scope>NUCLEOTIDE SEQUENCE [LARGE SCALE GENOMIC DNA]</scope>
    <source>
        <strain evidence="2 3">R22 G/1</strain>
    </source>
</reference>
<gene>
    <name evidence="2" type="ORF">EAI_14569</name>
</gene>
<evidence type="ECO:0000313" key="3">
    <source>
        <dbReference type="Proteomes" id="UP000008237"/>
    </source>
</evidence>